<evidence type="ECO:0008006" key="10">
    <source>
        <dbReference type="Google" id="ProtNLM"/>
    </source>
</evidence>
<dbReference type="GO" id="GO:0004519">
    <property type="term" value="F:endonuclease activity"/>
    <property type="evidence" value="ECO:0007669"/>
    <property type="project" value="UniProtKB-KW"/>
</dbReference>
<keyword evidence="5" id="KW-0378">Hydrolase</keyword>
<keyword evidence="3" id="KW-0540">Nuclease</keyword>
<evidence type="ECO:0000256" key="2">
    <source>
        <dbReference type="ARBA" id="ARBA00022649"/>
    </source>
</evidence>
<dbReference type="HOGENOM" id="CLU_164851_9_0_3"/>
<dbReference type="GO" id="GO:0016787">
    <property type="term" value="F:hydrolase activity"/>
    <property type="evidence" value="ECO:0007669"/>
    <property type="project" value="UniProtKB-KW"/>
</dbReference>
<dbReference type="EMBL" id="CM002803">
    <property type="protein sequence ID" value="KEI65856.1"/>
    <property type="molecule type" value="Genomic_DNA"/>
</dbReference>
<accession>A0A073CCN5</accession>
<gene>
    <name evidence="8" type="ORF">A19Y_0685</name>
</gene>
<dbReference type="RefSeq" id="WP_042152033.1">
    <property type="nucleotide sequence ID" value="NZ_CM002803.1"/>
</dbReference>
<evidence type="ECO:0000313" key="8">
    <source>
        <dbReference type="EMBL" id="KEI65856.1"/>
    </source>
</evidence>
<dbReference type="InterPro" id="IPR012933">
    <property type="entry name" value="HicA_mRNA_interferase"/>
</dbReference>
<dbReference type="STRING" id="388467.A19Y_0685"/>
<evidence type="ECO:0000313" key="9">
    <source>
        <dbReference type="Proteomes" id="UP000027395"/>
    </source>
</evidence>
<proteinExistence type="inferred from homology"/>
<comment type="similarity">
    <text evidence="1">Belongs to the HicA mRNA interferase family.</text>
</comment>
<dbReference type="eggNOG" id="COG1724">
    <property type="taxonomic scope" value="Bacteria"/>
</dbReference>
<evidence type="ECO:0000256" key="7">
    <source>
        <dbReference type="ARBA" id="ARBA00023016"/>
    </source>
</evidence>
<dbReference type="Proteomes" id="UP000027395">
    <property type="component" value="Chromosome"/>
</dbReference>
<dbReference type="GO" id="GO:0003729">
    <property type="term" value="F:mRNA binding"/>
    <property type="evidence" value="ECO:0007669"/>
    <property type="project" value="InterPro"/>
</dbReference>
<name>A0A073CCN5_PLAA1</name>
<keyword evidence="9" id="KW-1185">Reference proteome</keyword>
<dbReference type="GeneID" id="77286938"/>
<dbReference type="AlphaFoldDB" id="A0A073CCN5"/>
<dbReference type="Gene3D" id="3.30.920.30">
    <property type="entry name" value="Hypothetical protein"/>
    <property type="match status" value="1"/>
</dbReference>
<sequence>MPPFSAIKWKDFVRYLKLAGFQGPYPGGKHQYMIKDEVRLTIPNPHQGDISKNLLSRLLRQANISRDEWEKL</sequence>
<evidence type="ECO:0000256" key="1">
    <source>
        <dbReference type="ARBA" id="ARBA00006620"/>
    </source>
</evidence>
<dbReference type="Pfam" id="PF07927">
    <property type="entry name" value="HicA_toxin"/>
    <property type="match status" value="1"/>
</dbReference>
<evidence type="ECO:0000256" key="4">
    <source>
        <dbReference type="ARBA" id="ARBA00022759"/>
    </source>
</evidence>
<dbReference type="PATRIC" id="fig|388467.6.peg.626"/>
<keyword evidence="4" id="KW-0255">Endonuclease</keyword>
<evidence type="ECO:0000256" key="3">
    <source>
        <dbReference type="ARBA" id="ARBA00022722"/>
    </source>
</evidence>
<evidence type="ECO:0000256" key="6">
    <source>
        <dbReference type="ARBA" id="ARBA00022884"/>
    </source>
</evidence>
<keyword evidence="2" id="KW-1277">Toxin-antitoxin system</keyword>
<dbReference type="InterPro" id="IPR038570">
    <property type="entry name" value="HicA_sf"/>
</dbReference>
<organism evidence="8 9">
    <name type="scientific">Planktothrix agardhii (strain NIVA-CYA 126/8)</name>
    <dbReference type="NCBI Taxonomy" id="388467"/>
    <lineage>
        <taxon>Bacteria</taxon>
        <taxon>Bacillati</taxon>
        <taxon>Cyanobacteriota</taxon>
        <taxon>Cyanophyceae</taxon>
        <taxon>Oscillatoriophycideae</taxon>
        <taxon>Oscillatoriales</taxon>
        <taxon>Microcoleaceae</taxon>
        <taxon>Planktothrix</taxon>
    </lineage>
</organism>
<protein>
    <recommendedName>
        <fullName evidence="10">Type II toxin-antitoxin system HicA family toxin</fullName>
    </recommendedName>
</protein>
<dbReference type="SUPFAM" id="SSF54786">
    <property type="entry name" value="YcfA/nrd intein domain"/>
    <property type="match status" value="1"/>
</dbReference>
<evidence type="ECO:0000256" key="5">
    <source>
        <dbReference type="ARBA" id="ARBA00022801"/>
    </source>
</evidence>
<keyword evidence="7" id="KW-0346">Stress response</keyword>
<keyword evidence="6" id="KW-0694">RNA-binding</keyword>
<reference evidence="8 9" key="1">
    <citation type="journal article" date="2014" name="Appl. Environ. Microbiol.">
        <title>Elucidation of insertion elements encoded on plasmids and in vitro construction of shuttle vectors from the toxic cyanobacterium Planktothrix.</title>
        <authorList>
            <person name="Christiansen G."/>
            <person name="Goesmann A."/>
            <person name="Kurmayer R."/>
        </authorList>
    </citation>
    <scope>NUCLEOTIDE SEQUENCE [LARGE SCALE GENOMIC DNA]</scope>
    <source>
        <strain evidence="8 9">NIVA-CYA 126/8</strain>
    </source>
</reference>